<dbReference type="PANTHER" id="PTHR10229:SF0">
    <property type="entry name" value="GTP-BINDING PROTEIN 6-RELATED"/>
    <property type="match status" value="1"/>
</dbReference>
<dbReference type="InterPro" id="IPR027417">
    <property type="entry name" value="P-loop_NTPase"/>
</dbReference>
<dbReference type="EMBL" id="MLJW01006616">
    <property type="protein sequence ID" value="OIQ66420.1"/>
    <property type="molecule type" value="Genomic_DNA"/>
</dbReference>
<dbReference type="Gene3D" id="3.40.50.300">
    <property type="entry name" value="P-loop containing nucleotide triphosphate hydrolases"/>
    <property type="match status" value="1"/>
</dbReference>
<dbReference type="AlphaFoldDB" id="A0A1J5PFV0"/>
<sequence>MNMISKSEVFAENKLFATLDTTVRKVVIENVPFLLSDTVGFIRKLPHHLVECFKSTLDEVREADILVHVVDISHPNFEDQIRTVSETLKDIGAIDKKTITVFNKIDAFKPLQHEMEEQAEPLTLHDFKNSWMAKNNSPAIFISATKKENIEEFRSLLYEEVKALHVERYPYDQLLY</sequence>
<dbReference type="InterPro" id="IPR006073">
    <property type="entry name" value="GTP-bd"/>
</dbReference>
<dbReference type="GO" id="GO:0005737">
    <property type="term" value="C:cytoplasm"/>
    <property type="evidence" value="ECO:0007669"/>
    <property type="project" value="TreeGrafter"/>
</dbReference>
<organism evidence="2">
    <name type="scientific">mine drainage metagenome</name>
    <dbReference type="NCBI Taxonomy" id="410659"/>
    <lineage>
        <taxon>unclassified sequences</taxon>
        <taxon>metagenomes</taxon>
        <taxon>ecological metagenomes</taxon>
    </lineage>
</organism>
<proteinExistence type="predicted"/>
<name>A0A1J5PFV0_9ZZZZ</name>
<dbReference type="InterPro" id="IPR016496">
    <property type="entry name" value="GTPase_HflX"/>
</dbReference>
<dbReference type="PROSITE" id="PS51705">
    <property type="entry name" value="G_HFLX"/>
    <property type="match status" value="1"/>
</dbReference>
<evidence type="ECO:0000313" key="2">
    <source>
        <dbReference type="EMBL" id="OIQ66420.1"/>
    </source>
</evidence>
<dbReference type="CDD" id="cd01878">
    <property type="entry name" value="HflX"/>
    <property type="match status" value="1"/>
</dbReference>
<comment type="caution">
    <text evidence="2">The sequence shown here is derived from an EMBL/GenBank/DDBJ whole genome shotgun (WGS) entry which is preliminary data.</text>
</comment>
<protein>
    <submittedName>
        <fullName evidence="2">GTPase HflX</fullName>
    </submittedName>
</protein>
<gene>
    <name evidence="2" type="primary">hflX_20</name>
    <name evidence="2" type="ORF">GALL_520080</name>
</gene>
<dbReference type="Pfam" id="PF01926">
    <property type="entry name" value="MMR_HSR1"/>
    <property type="match status" value="1"/>
</dbReference>
<dbReference type="GO" id="GO:0043022">
    <property type="term" value="F:ribosome binding"/>
    <property type="evidence" value="ECO:0007669"/>
    <property type="project" value="TreeGrafter"/>
</dbReference>
<dbReference type="PANTHER" id="PTHR10229">
    <property type="entry name" value="GTP-BINDING PROTEIN HFLX"/>
    <property type="match status" value="1"/>
</dbReference>
<dbReference type="InterPro" id="IPR030394">
    <property type="entry name" value="G_HFLX_dom"/>
</dbReference>
<dbReference type="GO" id="GO:0005525">
    <property type="term" value="F:GTP binding"/>
    <property type="evidence" value="ECO:0007669"/>
    <property type="project" value="InterPro"/>
</dbReference>
<accession>A0A1J5PFV0</accession>
<evidence type="ECO:0000259" key="1">
    <source>
        <dbReference type="PROSITE" id="PS51705"/>
    </source>
</evidence>
<reference evidence="2" key="1">
    <citation type="submission" date="2016-10" db="EMBL/GenBank/DDBJ databases">
        <title>Sequence of Gallionella enrichment culture.</title>
        <authorList>
            <person name="Poehlein A."/>
            <person name="Muehling M."/>
            <person name="Daniel R."/>
        </authorList>
    </citation>
    <scope>NUCLEOTIDE SEQUENCE</scope>
</reference>
<dbReference type="SUPFAM" id="SSF52540">
    <property type="entry name" value="P-loop containing nucleoside triphosphate hydrolases"/>
    <property type="match status" value="1"/>
</dbReference>
<feature type="domain" description="Hflx-type G" evidence="1">
    <location>
        <begin position="1"/>
        <end position="165"/>
    </location>
</feature>